<dbReference type="EMBL" id="FLRD01000121">
    <property type="protein sequence ID" value="SBT42064.1"/>
    <property type="molecule type" value="Genomic_DNA"/>
</dbReference>
<dbReference type="AlphaFoldDB" id="A0A1A8ZE34"/>
<accession>A0A1A8ZE34</accession>
<gene>
    <name evidence="1" type="ORF">POVWA1_045230</name>
</gene>
<keyword evidence="2" id="KW-1185">Reference proteome</keyword>
<proteinExistence type="predicted"/>
<sequence>MCAHSFFLHGHKNDRAATTDTAEKSAQNEGTKLWRPIEPVFLFFNYCMRSGEISYGAYFKYIGFSQGYPPPPLQRKAANEAANEAANKAANKAAVVKSASFCYLTHLLFGFSCVIPLGNSTSQVYVLQFCRSESSGRELTRDPLSSVTLLPSGGSGIVNMAYFCFLSLVRLHVYGAFICACVRASSTAVLHKSSCNKNGLTRIPSIPIPRVAALSTIYGLTDVPPLRRDALLVFLSSSSRILQNSVTYVTRDTTALNNKRNQDGLNPMFVCSYKLGKQALKLGRSPSFV</sequence>
<evidence type="ECO:0000313" key="2">
    <source>
        <dbReference type="Proteomes" id="UP000078555"/>
    </source>
</evidence>
<dbReference type="Proteomes" id="UP000078555">
    <property type="component" value="Unassembled WGS sequence"/>
</dbReference>
<reference evidence="2" key="1">
    <citation type="submission" date="2016-05" db="EMBL/GenBank/DDBJ databases">
        <authorList>
            <person name="Naeem Raeece"/>
        </authorList>
    </citation>
    <scope>NUCLEOTIDE SEQUENCE [LARGE SCALE GENOMIC DNA]</scope>
</reference>
<name>A0A1A8ZE34_PLAOA</name>
<protein>
    <submittedName>
        <fullName evidence="1">Uncharacterized protein</fullName>
    </submittedName>
</protein>
<organism evidence="1 2">
    <name type="scientific">Plasmodium ovale wallikeri</name>
    <dbReference type="NCBI Taxonomy" id="864142"/>
    <lineage>
        <taxon>Eukaryota</taxon>
        <taxon>Sar</taxon>
        <taxon>Alveolata</taxon>
        <taxon>Apicomplexa</taxon>
        <taxon>Aconoidasida</taxon>
        <taxon>Haemosporida</taxon>
        <taxon>Plasmodiidae</taxon>
        <taxon>Plasmodium</taxon>
        <taxon>Plasmodium (Plasmodium)</taxon>
    </lineage>
</organism>
<evidence type="ECO:0000313" key="1">
    <source>
        <dbReference type="EMBL" id="SBT42064.1"/>
    </source>
</evidence>